<evidence type="ECO:0000259" key="11">
    <source>
        <dbReference type="Pfam" id="PF02225"/>
    </source>
</evidence>
<dbReference type="InterPro" id="IPR003137">
    <property type="entry name" value="PA_domain"/>
</dbReference>
<dbReference type="Pfam" id="PF02225">
    <property type="entry name" value="PA"/>
    <property type="match status" value="1"/>
</dbReference>
<evidence type="ECO:0000313" key="12">
    <source>
        <dbReference type="EMBL" id="KAK9915309.1"/>
    </source>
</evidence>
<evidence type="ECO:0000256" key="6">
    <source>
        <dbReference type="ARBA" id="ARBA00022801"/>
    </source>
</evidence>
<sequence>MVIIEVSTDGKPIQLYTAFPSRLGILPPVKRSHILPLKAAEPADACSQLDASRYSGSAVLVERGSCTFTEKSRAVQAANASVMIVYNDDEGCFQMGVNGSATLERLNISSISVARSVGEQMIAKIGEGATVAIWLPRNRSLDPSAAILWAMAVATVVGAALWAGSDFRQEVKSAGRGAEDEGAHGKASSASTAPEVLVVTGQAAVGFVFLASAMLLLLFFFMNHIFAVALTVMFCIGALQALALALSAALGRCLPGWQGHNSTLPLLGPVDSLSLAASLPAAAIVVVWFFARHAAWAWPLQDAMGISLMLLLLRQFRLPNIKVACILLPLCFVYDIFWVFIEPLIMGGTSVMVEVATGEASHEALPMLLTVPNMRGGPYAGYSVLGFGDVVLPGLLLVYARIFDLRHRSSVCGGYFLPASFGYGCGLILTFIALLLELFGDQGQPALLYLIPYNVRAPQKVRMRVIYGVTSLFLLVTVCSGQNVNSTSNISTGYNFSSYRATNPFLVIVGVCAIAVIAAFVLLCGTTAWNDIRRRRSRLGESAGAHQQPGHSVSAENAVQPLRPEPFIPVVVVSPNNMVDIARRVSDGDKKSLQSPFGQDQGQSTAPSFSRGRVLPLWLESVLQRQRSTASVDDVDMQGGDVSASGKSHPLRRNGSMARSFRHLGSDCLGSPSRDSSADAAPDGQDSSSQAPSTMRQEESKEEQDSNKNAKT</sequence>
<feature type="transmembrane region" description="Helical" evidence="10">
    <location>
        <begin position="225"/>
        <end position="251"/>
    </location>
</feature>
<keyword evidence="5" id="KW-0967">Endosome</keyword>
<dbReference type="Proteomes" id="UP001491310">
    <property type="component" value="Unassembled WGS sequence"/>
</dbReference>
<feature type="region of interest" description="Disordered" evidence="9">
    <location>
        <begin position="629"/>
        <end position="712"/>
    </location>
</feature>
<comment type="subcellular location">
    <subcellularLocation>
        <location evidence="2">Endosome membrane</location>
        <topology evidence="2">Multi-pass membrane protein</topology>
    </subcellularLocation>
</comment>
<evidence type="ECO:0000256" key="3">
    <source>
        <dbReference type="ARBA" id="ARBA00006859"/>
    </source>
</evidence>
<comment type="similarity">
    <text evidence="3">Belongs to the peptidase A22B family.</text>
</comment>
<feature type="domain" description="PA" evidence="11">
    <location>
        <begin position="39"/>
        <end position="120"/>
    </location>
</feature>
<dbReference type="Gene3D" id="3.50.30.30">
    <property type="match status" value="1"/>
</dbReference>
<feature type="compositionally biased region" description="Low complexity" evidence="9">
    <location>
        <begin position="671"/>
        <end position="683"/>
    </location>
</feature>
<comment type="caution">
    <text evidence="12">The sequence shown here is derived from an EMBL/GenBank/DDBJ whole genome shotgun (WGS) entry which is preliminary data.</text>
</comment>
<evidence type="ECO:0000256" key="7">
    <source>
        <dbReference type="ARBA" id="ARBA00022989"/>
    </source>
</evidence>
<proteinExistence type="inferred from homology"/>
<evidence type="ECO:0000256" key="8">
    <source>
        <dbReference type="ARBA" id="ARBA00023136"/>
    </source>
</evidence>
<feature type="transmembrane region" description="Helical" evidence="10">
    <location>
        <begin position="196"/>
        <end position="219"/>
    </location>
</feature>
<feature type="transmembrane region" description="Helical" evidence="10">
    <location>
        <begin position="415"/>
        <end position="436"/>
    </location>
</feature>
<comment type="function">
    <text evidence="1">Intramembrane-cleaving aspartic protease (I-CLiP) that cleaves type II membrane signal peptides in the hydrophobic plane of the membrane.</text>
</comment>
<feature type="transmembrane region" description="Helical" evidence="10">
    <location>
        <begin position="379"/>
        <end position="403"/>
    </location>
</feature>
<feature type="compositionally biased region" description="Basic and acidic residues" evidence="9">
    <location>
        <begin position="696"/>
        <end position="712"/>
    </location>
</feature>
<dbReference type="PANTHER" id="PTHR12174:SF75">
    <property type="entry name" value="SIGNAL PEPTIDE PEPTIDASE-LIKE 2"/>
    <property type="match status" value="1"/>
</dbReference>
<feature type="region of interest" description="Disordered" evidence="9">
    <location>
        <begin position="589"/>
        <end position="609"/>
    </location>
</feature>
<dbReference type="InterPro" id="IPR007369">
    <property type="entry name" value="Peptidase_A22B_SPP"/>
</dbReference>
<evidence type="ECO:0000313" key="13">
    <source>
        <dbReference type="Proteomes" id="UP001491310"/>
    </source>
</evidence>
<feature type="transmembrane region" description="Helical" evidence="10">
    <location>
        <begin position="504"/>
        <end position="529"/>
    </location>
</feature>
<dbReference type="SUPFAM" id="SSF52025">
    <property type="entry name" value="PA domain"/>
    <property type="match status" value="1"/>
</dbReference>
<feature type="compositionally biased region" description="Polar residues" evidence="9">
    <location>
        <begin position="685"/>
        <end position="695"/>
    </location>
</feature>
<feature type="transmembrane region" description="Helical" evidence="10">
    <location>
        <begin position="146"/>
        <end position="164"/>
    </location>
</feature>
<name>A0ABR2YTW4_9CHLO</name>
<dbReference type="InterPro" id="IPR046450">
    <property type="entry name" value="PA_dom_sf"/>
</dbReference>
<dbReference type="InterPro" id="IPR006639">
    <property type="entry name" value="Preselin/SPP"/>
</dbReference>
<feature type="transmembrane region" description="Helical" evidence="10">
    <location>
        <begin position="320"/>
        <end position="341"/>
    </location>
</feature>
<evidence type="ECO:0000256" key="5">
    <source>
        <dbReference type="ARBA" id="ARBA00022753"/>
    </source>
</evidence>
<organism evidence="12 13">
    <name type="scientific">Coccomyxa subellipsoidea</name>
    <dbReference type="NCBI Taxonomy" id="248742"/>
    <lineage>
        <taxon>Eukaryota</taxon>
        <taxon>Viridiplantae</taxon>
        <taxon>Chlorophyta</taxon>
        <taxon>core chlorophytes</taxon>
        <taxon>Trebouxiophyceae</taxon>
        <taxon>Trebouxiophyceae incertae sedis</taxon>
        <taxon>Coccomyxaceae</taxon>
        <taxon>Coccomyxa</taxon>
    </lineage>
</organism>
<accession>A0ABR2YTW4</accession>
<dbReference type="SMART" id="SM00730">
    <property type="entry name" value="PSN"/>
    <property type="match status" value="1"/>
</dbReference>
<evidence type="ECO:0000256" key="10">
    <source>
        <dbReference type="SAM" id="Phobius"/>
    </source>
</evidence>
<keyword evidence="13" id="KW-1185">Reference proteome</keyword>
<feature type="transmembrane region" description="Helical" evidence="10">
    <location>
        <begin position="272"/>
        <end position="290"/>
    </location>
</feature>
<dbReference type="Pfam" id="PF04258">
    <property type="entry name" value="Peptidase_A22B"/>
    <property type="match status" value="1"/>
</dbReference>
<evidence type="ECO:0000256" key="4">
    <source>
        <dbReference type="ARBA" id="ARBA00022692"/>
    </source>
</evidence>
<dbReference type="PANTHER" id="PTHR12174">
    <property type="entry name" value="SIGNAL PEPTIDE PEPTIDASE"/>
    <property type="match status" value="1"/>
</dbReference>
<feature type="compositionally biased region" description="Polar residues" evidence="9">
    <location>
        <begin position="593"/>
        <end position="608"/>
    </location>
</feature>
<keyword evidence="6" id="KW-0378">Hydrolase</keyword>
<reference evidence="12 13" key="1">
    <citation type="journal article" date="2024" name="Nat. Commun.">
        <title>Phylogenomics reveals the evolutionary origins of lichenization in chlorophyte algae.</title>
        <authorList>
            <person name="Puginier C."/>
            <person name="Libourel C."/>
            <person name="Otte J."/>
            <person name="Skaloud P."/>
            <person name="Haon M."/>
            <person name="Grisel S."/>
            <person name="Petersen M."/>
            <person name="Berrin J.G."/>
            <person name="Delaux P.M."/>
            <person name="Dal Grande F."/>
            <person name="Keller J."/>
        </authorList>
    </citation>
    <scope>NUCLEOTIDE SEQUENCE [LARGE SCALE GENOMIC DNA]</scope>
    <source>
        <strain evidence="12 13">SAG 216-7</strain>
    </source>
</reference>
<evidence type="ECO:0000256" key="9">
    <source>
        <dbReference type="SAM" id="MobiDB-lite"/>
    </source>
</evidence>
<protein>
    <recommendedName>
        <fullName evidence="11">PA domain-containing protein</fullName>
    </recommendedName>
</protein>
<keyword evidence="7 10" id="KW-1133">Transmembrane helix</keyword>
<keyword evidence="4 10" id="KW-0812">Transmembrane</keyword>
<evidence type="ECO:0000256" key="1">
    <source>
        <dbReference type="ARBA" id="ARBA00003012"/>
    </source>
</evidence>
<gene>
    <name evidence="12" type="ORF">WJX75_007402</name>
</gene>
<keyword evidence="8 10" id="KW-0472">Membrane</keyword>
<evidence type="ECO:0000256" key="2">
    <source>
        <dbReference type="ARBA" id="ARBA00004337"/>
    </source>
</evidence>
<dbReference type="EMBL" id="JALJOT010000005">
    <property type="protein sequence ID" value="KAK9915309.1"/>
    <property type="molecule type" value="Genomic_DNA"/>
</dbReference>